<organism evidence="8 9">
    <name type="scientific">Drosophila rubida</name>
    <dbReference type="NCBI Taxonomy" id="30044"/>
    <lineage>
        <taxon>Eukaryota</taxon>
        <taxon>Metazoa</taxon>
        <taxon>Ecdysozoa</taxon>
        <taxon>Arthropoda</taxon>
        <taxon>Hexapoda</taxon>
        <taxon>Insecta</taxon>
        <taxon>Pterygota</taxon>
        <taxon>Neoptera</taxon>
        <taxon>Endopterygota</taxon>
        <taxon>Diptera</taxon>
        <taxon>Brachycera</taxon>
        <taxon>Muscomorpha</taxon>
        <taxon>Ephydroidea</taxon>
        <taxon>Drosophilidae</taxon>
        <taxon>Drosophila</taxon>
    </lineage>
</organism>
<dbReference type="Gene3D" id="1.25.40.10">
    <property type="entry name" value="Tetratricopeptide repeat domain"/>
    <property type="match status" value="1"/>
</dbReference>
<dbReference type="EMBL" id="JAJJHW010002585">
    <property type="protein sequence ID" value="KAH8372129.1"/>
    <property type="molecule type" value="Genomic_DNA"/>
</dbReference>
<dbReference type="GO" id="GO:0005783">
    <property type="term" value="C:endoplasmic reticulum"/>
    <property type="evidence" value="ECO:0007669"/>
    <property type="project" value="InterPro"/>
</dbReference>
<proteinExistence type="predicted"/>
<dbReference type="InterPro" id="IPR006620">
    <property type="entry name" value="Pro_4_hyd_alph"/>
</dbReference>
<dbReference type="Proteomes" id="UP001200034">
    <property type="component" value="Unassembled WGS sequence"/>
</dbReference>
<keyword evidence="9" id="KW-1185">Reference proteome</keyword>
<comment type="cofactor">
    <cofactor evidence="1">
        <name>L-ascorbate</name>
        <dbReference type="ChEBI" id="CHEBI:38290"/>
    </cofactor>
</comment>
<dbReference type="AlphaFoldDB" id="A0AAD4K200"/>
<dbReference type="PANTHER" id="PTHR10869:SF244">
    <property type="entry name" value="PROLYL 4-HYDROXYLASE SUBUNIT ALPHA-2"/>
    <property type="match status" value="1"/>
</dbReference>
<keyword evidence="5" id="KW-0560">Oxidoreductase</keyword>
<keyword evidence="6" id="KW-0408">Iron</keyword>
<keyword evidence="4" id="KW-0223">Dioxygenase</keyword>
<dbReference type="GO" id="GO:0031418">
    <property type="term" value="F:L-ascorbic acid binding"/>
    <property type="evidence" value="ECO:0007669"/>
    <property type="project" value="UniProtKB-KW"/>
</dbReference>
<evidence type="ECO:0000256" key="3">
    <source>
        <dbReference type="ARBA" id="ARBA00022896"/>
    </source>
</evidence>
<evidence type="ECO:0000256" key="4">
    <source>
        <dbReference type="ARBA" id="ARBA00022964"/>
    </source>
</evidence>
<dbReference type="InterPro" id="IPR011990">
    <property type="entry name" value="TPR-like_helical_dom_sf"/>
</dbReference>
<dbReference type="SMART" id="SM00702">
    <property type="entry name" value="P4Hc"/>
    <property type="match status" value="1"/>
</dbReference>
<evidence type="ECO:0000256" key="6">
    <source>
        <dbReference type="ARBA" id="ARBA00023004"/>
    </source>
</evidence>
<keyword evidence="3" id="KW-0847">Vitamin C</keyword>
<sequence>MQLLHSYQQMLQRRPMHHVERQEEYVANPLNAFALLRRLQQDWPKWLSYLQDDATRELLRLMQLQLAKAPSALDLKLATEGLLRIESFYDLEASHMAKGLLLQQQYNAHLNPADCMTLGSHLLNRSEYAKSTHWFRTGLRHYKQPYGKLYGQVLGLKRQQLSRAYALAIARERKRLTDQHIPCIITDICTADGDSEQQPRDKQTQEWQQLADSMLNDMVLKASNAKIKKLTNEYLAGDEEIFIKERAKHKPKPTAMQRGCRGLWSKPRPQRLNCSYLHDDTFQRLAPLKLEWLSVQPRILLFHQVLSDSDIAVLRNVSLYSTARDFAKQGAKLFPLSQTHAALQRKVALLLGTASTDLSLHVFNYGLGGYLQRNSKFTCRGAPTNTKSKTVKAQERCHSKHLATMLIYVSDVPLGGATIFTKLQLLVQPKKGNALVWMNRDNDFRPEQLTEHAVCPVVVGSRW</sequence>
<accession>A0AAD4K200</accession>
<dbReference type="GO" id="GO:0005506">
    <property type="term" value="F:iron ion binding"/>
    <property type="evidence" value="ECO:0007669"/>
    <property type="project" value="InterPro"/>
</dbReference>
<dbReference type="GO" id="GO:0004656">
    <property type="term" value="F:procollagen-proline 4-dioxygenase activity"/>
    <property type="evidence" value="ECO:0007669"/>
    <property type="project" value="InterPro"/>
</dbReference>
<dbReference type="InterPro" id="IPR045054">
    <property type="entry name" value="P4HA-like"/>
</dbReference>
<keyword evidence="2" id="KW-0479">Metal-binding</keyword>
<evidence type="ECO:0000313" key="9">
    <source>
        <dbReference type="Proteomes" id="UP001200034"/>
    </source>
</evidence>
<dbReference type="PANTHER" id="PTHR10869">
    <property type="entry name" value="PROLYL 4-HYDROXYLASE ALPHA SUBUNIT"/>
    <property type="match status" value="1"/>
</dbReference>
<evidence type="ECO:0000259" key="7">
    <source>
        <dbReference type="SMART" id="SM00702"/>
    </source>
</evidence>
<dbReference type="Gene3D" id="6.10.140.1460">
    <property type="match status" value="1"/>
</dbReference>
<protein>
    <recommendedName>
        <fullName evidence="7">Prolyl 4-hydroxylase alpha subunit domain-containing protein</fullName>
    </recommendedName>
</protein>
<feature type="non-terminal residue" evidence="8">
    <location>
        <position position="1"/>
    </location>
</feature>
<evidence type="ECO:0000313" key="8">
    <source>
        <dbReference type="EMBL" id="KAH8372129.1"/>
    </source>
</evidence>
<name>A0AAD4K200_9MUSC</name>
<gene>
    <name evidence="8" type="ORF">KR093_010115</name>
</gene>
<dbReference type="InterPro" id="IPR013547">
    <property type="entry name" value="P4H_N"/>
</dbReference>
<evidence type="ECO:0000256" key="5">
    <source>
        <dbReference type="ARBA" id="ARBA00023002"/>
    </source>
</evidence>
<evidence type="ECO:0000256" key="2">
    <source>
        <dbReference type="ARBA" id="ARBA00022723"/>
    </source>
</evidence>
<feature type="domain" description="Prolyl 4-hydroxylase alpha subunit" evidence="7">
    <location>
        <begin position="297"/>
        <end position="463"/>
    </location>
</feature>
<dbReference type="Pfam" id="PF08336">
    <property type="entry name" value="P4Ha_N"/>
    <property type="match status" value="1"/>
</dbReference>
<evidence type="ECO:0000256" key="1">
    <source>
        <dbReference type="ARBA" id="ARBA00001961"/>
    </source>
</evidence>
<dbReference type="Gene3D" id="2.60.120.620">
    <property type="entry name" value="q2cbj1_9rhob like domain"/>
    <property type="match status" value="1"/>
</dbReference>
<reference evidence="8" key="1">
    <citation type="journal article" date="2021" name="Mol. Ecol. Resour.">
        <title>Phylogenomic analyses of the genus Drosophila reveals genomic signals of climate adaptation.</title>
        <authorList>
            <person name="Li F."/>
            <person name="Rane R.V."/>
            <person name="Luria V."/>
            <person name="Xiong Z."/>
            <person name="Chen J."/>
            <person name="Li Z."/>
            <person name="Catullo R.A."/>
            <person name="Griffin P.C."/>
            <person name="Schiffer M."/>
            <person name="Pearce S."/>
            <person name="Lee S.F."/>
            <person name="McElroy K."/>
            <person name="Stocker A."/>
            <person name="Shirriffs J."/>
            <person name="Cockerell F."/>
            <person name="Coppin C."/>
            <person name="Sgro C.M."/>
            <person name="Karger A."/>
            <person name="Cain J.W."/>
            <person name="Weber J.A."/>
            <person name="Santpere G."/>
            <person name="Kirschner M.W."/>
            <person name="Hoffmann A.A."/>
            <person name="Oakeshott J.G."/>
            <person name="Zhang G."/>
        </authorList>
    </citation>
    <scope>NUCLEOTIDE SEQUENCE</scope>
    <source>
        <strain evidence="8">BGI-SZ-2011g</strain>
    </source>
</reference>
<comment type="caution">
    <text evidence="8">The sequence shown here is derived from an EMBL/GenBank/DDBJ whole genome shotgun (WGS) entry which is preliminary data.</text>
</comment>